<proteinExistence type="predicted"/>
<sequence>MAKQNETGHVINVDNFYELMQFPISYGAQYDPPMAALQIPQLNVKYTASQNIMQSLLDELTVYNNFVNARQQVFADRRPLATRIINILATSGASKEIVEDAKTINRKIQGQRATPKTPLEPDTSAPRDISASQMSFAQTISHWAELISLLESEPLYAPTDVALQTDTLSEMHEAMVSANEAVAAAHPSVAEKMNERDEIMYAPDTGLVAVAALVKQYIKGLFGARSPQFKDVNRIKFRTFKRR</sequence>
<evidence type="ECO:0000313" key="3">
    <source>
        <dbReference type="Proteomes" id="UP000070138"/>
    </source>
</evidence>
<dbReference type="AlphaFoldDB" id="A0A137RIF3"/>
<dbReference type="EMBL" id="JRWG01000003">
    <property type="protein sequence ID" value="KXN99961.1"/>
    <property type="molecule type" value="Genomic_DNA"/>
</dbReference>
<name>A0A137RIF3_9FLAO</name>
<feature type="region of interest" description="Disordered" evidence="1">
    <location>
        <begin position="108"/>
        <end position="127"/>
    </location>
</feature>
<protein>
    <submittedName>
        <fullName evidence="2">Uncharacterized protein</fullName>
    </submittedName>
</protein>
<dbReference type="OrthoDB" id="749061at2"/>
<reference evidence="3" key="1">
    <citation type="submission" date="2014-10" db="EMBL/GenBank/DDBJ databases">
        <title>Genome sequencing of Vitellibacter sp. D-24.</title>
        <authorList>
            <person name="Thevarajoo S."/>
            <person name="Selvaratnam C."/>
            <person name="Goh K.M."/>
            <person name="Chong C.S."/>
        </authorList>
    </citation>
    <scope>NUCLEOTIDE SEQUENCE [LARGE SCALE GENOMIC DNA]</scope>
    <source>
        <strain evidence="3">D-24</strain>
    </source>
</reference>
<comment type="caution">
    <text evidence="2">The sequence shown here is derived from an EMBL/GenBank/DDBJ whole genome shotgun (WGS) entry which is preliminary data.</text>
</comment>
<evidence type="ECO:0000256" key="1">
    <source>
        <dbReference type="SAM" id="MobiDB-lite"/>
    </source>
</evidence>
<reference evidence="2 3" key="2">
    <citation type="journal article" date="2016" name="Int. J. Syst. Evol. Microbiol.">
        <title>Vitellibacter aquimaris sp. nov., a marine bacterium isolated from seawater.</title>
        <authorList>
            <person name="Thevarajoo S."/>
            <person name="Selvaratnam C."/>
            <person name="Goh K.M."/>
            <person name="Hong K.W."/>
            <person name="Chan X.Y."/>
            <person name="Chan K.G."/>
            <person name="Chong C.S."/>
        </authorList>
    </citation>
    <scope>NUCLEOTIDE SEQUENCE [LARGE SCALE GENOMIC DNA]</scope>
    <source>
        <strain evidence="2 3">D-24</strain>
    </source>
</reference>
<dbReference type="RefSeq" id="WP_062620881.1">
    <property type="nucleotide sequence ID" value="NZ_JRWG01000003.1"/>
</dbReference>
<organism evidence="2 3">
    <name type="scientific">Aequorivita aquimaris</name>
    <dbReference type="NCBI Taxonomy" id="1548749"/>
    <lineage>
        <taxon>Bacteria</taxon>
        <taxon>Pseudomonadati</taxon>
        <taxon>Bacteroidota</taxon>
        <taxon>Flavobacteriia</taxon>
        <taxon>Flavobacteriales</taxon>
        <taxon>Flavobacteriaceae</taxon>
        <taxon>Aequorivita</taxon>
    </lineage>
</organism>
<evidence type="ECO:0000313" key="2">
    <source>
        <dbReference type="EMBL" id="KXN99961.1"/>
    </source>
</evidence>
<dbReference type="Proteomes" id="UP000070138">
    <property type="component" value="Unassembled WGS sequence"/>
</dbReference>
<accession>A0A137RIF3</accession>
<keyword evidence="3" id="KW-1185">Reference proteome</keyword>
<gene>
    <name evidence="2" type="ORF">LS48_05635</name>
</gene>